<dbReference type="AlphaFoldDB" id="A0A452F8U6"/>
<dbReference type="InterPro" id="IPR013087">
    <property type="entry name" value="Znf_C2H2_type"/>
</dbReference>
<keyword evidence="16" id="KW-1185">Reference proteome</keyword>
<feature type="domain" description="KRAB" evidence="14">
    <location>
        <begin position="61"/>
        <end position="132"/>
    </location>
</feature>
<dbReference type="GO" id="GO:0005654">
    <property type="term" value="C:nucleoplasm"/>
    <property type="evidence" value="ECO:0007669"/>
    <property type="project" value="TreeGrafter"/>
</dbReference>
<evidence type="ECO:0000256" key="10">
    <source>
        <dbReference type="ARBA" id="ARBA00023242"/>
    </source>
</evidence>
<feature type="domain" description="C2H2-type" evidence="13">
    <location>
        <begin position="283"/>
        <end position="310"/>
    </location>
</feature>
<dbReference type="FunFam" id="3.30.160.60:FF:000060">
    <property type="entry name" value="zinc finger protein 436"/>
    <property type="match status" value="1"/>
</dbReference>
<dbReference type="InterPro" id="IPR001909">
    <property type="entry name" value="KRAB"/>
</dbReference>
<reference evidence="15 16" key="1">
    <citation type="submission" date="2016-04" db="EMBL/GenBank/DDBJ databases">
        <title>Polished mammalian reference genomes with single-molecule sequencing and chromosome conformation capture applied to the Capra hircus genome.</title>
        <authorList>
            <person name="Bickhart D.M."/>
            <person name="Koren S."/>
            <person name="Rosen B."/>
            <person name="Hastie A."/>
            <person name="Liachko I."/>
            <person name="Sullivan S.T."/>
            <person name="Burton J."/>
            <person name="Sayre B.L."/>
            <person name="Huson H.J."/>
            <person name="Lee J."/>
            <person name="Lam E."/>
            <person name="Kelley C.M."/>
            <person name="Hutchison J.L."/>
            <person name="Zhou Y."/>
            <person name="Sun J."/>
            <person name="Crisa A."/>
            <person name="Schwartz J.C."/>
            <person name="Hammond J.A."/>
            <person name="Schroeder S.G."/>
            <person name="Liu G.E."/>
            <person name="Dunham M."/>
            <person name="Shendure J."/>
            <person name="Sonstegard T.S."/>
            <person name="Phillippy A.M."/>
            <person name="Van Tassell C.P."/>
            <person name="Smith T.P."/>
        </authorList>
    </citation>
    <scope>NUCLEOTIDE SEQUENCE [LARGE SCALE GENOMIC DNA]</scope>
</reference>
<keyword evidence="3" id="KW-0479">Metal-binding</keyword>
<reference evidence="15" key="2">
    <citation type="submission" date="2025-08" db="UniProtKB">
        <authorList>
            <consortium name="Ensembl"/>
        </authorList>
    </citation>
    <scope>IDENTIFICATION</scope>
</reference>
<dbReference type="GO" id="GO:0008270">
    <property type="term" value="F:zinc ion binding"/>
    <property type="evidence" value="ECO:0007669"/>
    <property type="project" value="UniProtKB-KW"/>
</dbReference>
<reference evidence="15" key="3">
    <citation type="submission" date="2025-09" db="UniProtKB">
        <authorList>
            <consortium name="Ensembl"/>
        </authorList>
    </citation>
    <scope>IDENTIFICATION</scope>
</reference>
<evidence type="ECO:0000256" key="6">
    <source>
        <dbReference type="ARBA" id="ARBA00022833"/>
    </source>
</evidence>
<dbReference type="GO" id="GO:0000978">
    <property type="term" value="F:RNA polymerase II cis-regulatory region sequence-specific DNA binding"/>
    <property type="evidence" value="ECO:0007669"/>
    <property type="project" value="TreeGrafter"/>
</dbReference>
<name>A0A452F8U6_CAPHI</name>
<evidence type="ECO:0000256" key="7">
    <source>
        <dbReference type="ARBA" id="ARBA00023015"/>
    </source>
</evidence>
<dbReference type="GO" id="GO:0001227">
    <property type="term" value="F:DNA-binding transcription repressor activity, RNA polymerase II-specific"/>
    <property type="evidence" value="ECO:0007669"/>
    <property type="project" value="TreeGrafter"/>
</dbReference>
<feature type="domain" description="C2H2-type" evidence="13">
    <location>
        <begin position="451"/>
        <end position="478"/>
    </location>
</feature>
<keyword evidence="10" id="KW-0539">Nucleus</keyword>
<keyword evidence="5 11" id="KW-0863">Zinc-finger</keyword>
<dbReference type="Bgee" id="ENSCHIG00000019265">
    <property type="expression patterns" value="Expressed in thymus and 18 other cell types or tissues"/>
</dbReference>
<evidence type="ECO:0000256" key="1">
    <source>
        <dbReference type="ARBA" id="ARBA00004123"/>
    </source>
</evidence>
<dbReference type="PANTHER" id="PTHR24399:SF54">
    <property type="entry name" value="GASTRULA ZINC FINGER PROTEIN XLCGF26.1-LIKE-RELATED"/>
    <property type="match status" value="1"/>
</dbReference>
<dbReference type="FunFam" id="3.30.160.60:FF:000100">
    <property type="entry name" value="Zinc finger 45-like"/>
    <property type="match status" value="1"/>
</dbReference>
<evidence type="ECO:0000256" key="3">
    <source>
        <dbReference type="ARBA" id="ARBA00022723"/>
    </source>
</evidence>
<comment type="subcellular location">
    <subcellularLocation>
        <location evidence="1">Nucleus</location>
    </subcellularLocation>
</comment>
<dbReference type="GeneTree" id="ENSGT00940000161684"/>
<dbReference type="GO" id="GO:0001817">
    <property type="term" value="P:regulation of cytokine production"/>
    <property type="evidence" value="ECO:0007669"/>
    <property type="project" value="TreeGrafter"/>
</dbReference>
<keyword evidence="4" id="KW-0677">Repeat</keyword>
<evidence type="ECO:0000256" key="4">
    <source>
        <dbReference type="ARBA" id="ARBA00022737"/>
    </source>
</evidence>
<dbReference type="FunFam" id="3.30.160.60:FF:003288">
    <property type="entry name" value="Uncharacterized protein"/>
    <property type="match status" value="1"/>
</dbReference>
<dbReference type="FunFam" id="3.30.160.60:FF:001833">
    <property type="match status" value="1"/>
</dbReference>
<sequence>MRLRRYPLQRGGCEARGRRPGCAAPRPGGAPPGGVRPLLPAPLRPQSPMAAALRDPAQGSVTFPDVAVYFSWEEWRLLDEAQRRLYLDVMLENYALISSLGFWSGEEKVETSFAQSVSEAVSQARTSKEASSSQKTHPCEVCGPVLRGIFHLAEQQGTQHSKLLKCRACAKGLSFSTDLQQSQQQHKQEKTPIISVDRPSFVKAHVSGEPLTSKEVGDDFRSTSEHLKQQASHTGEKPNTVTQCMETLQSKKSHCTRGECKKAFSPKHTLVQDHNACPERQRFVCSKCGKKFKYKSSFIVHQKAHTGDRLYECGDCGKSFRGSSALIQHRRIHTGARQYKCSKCGKSFSQEFVLIYPQRSSPGENCHVCYHCAQSSGQSSIFIQQRTVHTGEISYKCTECRKSFKRKSDVIEHWRVHTGERPYECSECGKSFTSSSALHYHQRVHTGEKTHKCGECGKSFTSSSGLRYHQRIHTGERPYECIDCGKSFTQ</sequence>
<keyword evidence="8" id="KW-0238">DNA-binding</keyword>
<keyword evidence="6" id="KW-0862">Zinc</keyword>
<dbReference type="SMART" id="SM00355">
    <property type="entry name" value="ZnF_C2H2"/>
    <property type="match status" value="6"/>
</dbReference>
<dbReference type="EMBL" id="LWLT01000020">
    <property type="status" value="NOT_ANNOTATED_CDS"/>
    <property type="molecule type" value="Genomic_DNA"/>
</dbReference>
<dbReference type="PROSITE" id="PS00028">
    <property type="entry name" value="ZINC_FINGER_C2H2_1"/>
    <property type="match status" value="5"/>
</dbReference>
<feature type="domain" description="C2H2-type" evidence="13">
    <location>
        <begin position="339"/>
        <end position="366"/>
    </location>
</feature>
<dbReference type="SUPFAM" id="SSF109640">
    <property type="entry name" value="KRAB domain (Kruppel-associated box)"/>
    <property type="match status" value="1"/>
</dbReference>
<accession>A0A452F8U6</accession>
<feature type="compositionally biased region" description="Basic and acidic residues" evidence="12">
    <location>
        <begin position="215"/>
        <end position="228"/>
    </location>
</feature>
<dbReference type="PROSITE" id="PS50157">
    <property type="entry name" value="ZINC_FINGER_C2H2_2"/>
    <property type="match status" value="7"/>
</dbReference>
<keyword evidence="7" id="KW-0805">Transcription regulation</keyword>
<dbReference type="FunFam" id="3.30.160.60:FF:000281">
    <property type="entry name" value="Zinc finger protein 558 isoform X1"/>
    <property type="match status" value="1"/>
</dbReference>
<feature type="domain" description="C2H2-type" evidence="13">
    <location>
        <begin position="164"/>
        <end position="191"/>
    </location>
</feature>
<feature type="domain" description="C2H2-type" evidence="13">
    <location>
        <begin position="423"/>
        <end position="450"/>
    </location>
</feature>
<feature type="domain" description="C2H2-type" evidence="13">
    <location>
        <begin position="311"/>
        <end position="338"/>
    </location>
</feature>
<evidence type="ECO:0000256" key="11">
    <source>
        <dbReference type="PROSITE-ProRule" id="PRU00042"/>
    </source>
</evidence>
<gene>
    <name evidence="15" type="primary">LOC102181424</name>
</gene>
<dbReference type="SMART" id="SM00349">
    <property type="entry name" value="KRAB"/>
    <property type="match status" value="1"/>
</dbReference>
<evidence type="ECO:0000259" key="13">
    <source>
        <dbReference type="PROSITE" id="PS50157"/>
    </source>
</evidence>
<evidence type="ECO:0000256" key="9">
    <source>
        <dbReference type="ARBA" id="ARBA00023163"/>
    </source>
</evidence>
<evidence type="ECO:0000256" key="5">
    <source>
        <dbReference type="ARBA" id="ARBA00022771"/>
    </source>
</evidence>
<feature type="region of interest" description="Disordered" evidence="12">
    <location>
        <begin position="12"/>
        <end position="34"/>
    </location>
</feature>
<dbReference type="Pfam" id="PF01352">
    <property type="entry name" value="KRAB"/>
    <property type="match status" value="1"/>
</dbReference>
<feature type="compositionally biased region" description="Low complexity" evidence="12">
    <location>
        <begin position="20"/>
        <end position="34"/>
    </location>
</feature>
<evidence type="ECO:0000313" key="15">
    <source>
        <dbReference type="Ensembl" id="ENSCHIP00000020696.1"/>
    </source>
</evidence>
<evidence type="ECO:0000256" key="12">
    <source>
        <dbReference type="SAM" id="MobiDB-lite"/>
    </source>
</evidence>
<evidence type="ECO:0000256" key="2">
    <source>
        <dbReference type="ARBA" id="ARBA00006991"/>
    </source>
</evidence>
<dbReference type="PROSITE" id="PS50805">
    <property type="entry name" value="KRAB"/>
    <property type="match status" value="1"/>
</dbReference>
<evidence type="ECO:0000256" key="8">
    <source>
        <dbReference type="ARBA" id="ARBA00023125"/>
    </source>
</evidence>
<feature type="domain" description="C2H2-type" evidence="13">
    <location>
        <begin position="395"/>
        <end position="422"/>
    </location>
</feature>
<feature type="region of interest" description="Disordered" evidence="12">
    <location>
        <begin position="212"/>
        <end position="238"/>
    </location>
</feature>
<protein>
    <submittedName>
        <fullName evidence="15">Uncharacterized protein</fullName>
    </submittedName>
</protein>
<dbReference type="InterPro" id="IPR036051">
    <property type="entry name" value="KRAB_dom_sf"/>
</dbReference>
<dbReference type="Gene3D" id="3.30.160.60">
    <property type="entry name" value="Classic Zinc Finger"/>
    <property type="match status" value="7"/>
</dbReference>
<keyword evidence="9" id="KW-0804">Transcription</keyword>
<dbReference type="Gene3D" id="6.10.140.140">
    <property type="match status" value="1"/>
</dbReference>
<dbReference type="InterPro" id="IPR036236">
    <property type="entry name" value="Znf_C2H2_sf"/>
</dbReference>
<dbReference type="Proteomes" id="UP000291000">
    <property type="component" value="Chromosome 18"/>
</dbReference>
<feature type="compositionally biased region" description="Polar residues" evidence="12">
    <location>
        <begin position="229"/>
        <end position="238"/>
    </location>
</feature>
<organism evidence="15 16">
    <name type="scientific">Capra hircus</name>
    <name type="common">Goat</name>
    <dbReference type="NCBI Taxonomy" id="9925"/>
    <lineage>
        <taxon>Eukaryota</taxon>
        <taxon>Metazoa</taxon>
        <taxon>Chordata</taxon>
        <taxon>Craniata</taxon>
        <taxon>Vertebrata</taxon>
        <taxon>Euteleostomi</taxon>
        <taxon>Mammalia</taxon>
        <taxon>Eutheria</taxon>
        <taxon>Laurasiatheria</taxon>
        <taxon>Artiodactyla</taxon>
        <taxon>Ruminantia</taxon>
        <taxon>Pecora</taxon>
        <taxon>Bovidae</taxon>
        <taxon>Caprinae</taxon>
        <taxon>Capra</taxon>
    </lineage>
</organism>
<dbReference type="CDD" id="cd07765">
    <property type="entry name" value="KRAB_A-box"/>
    <property type="match status" value="1"/>
</dbReference>
<dbReference type="PANTHER" id="PTHR24399">
    <property type="entry name" value="ZINC FINGER AND BTB DOMAIN-CONTAINING"/>
    <property type="match status" value="1"/>
</dbReference>
<evidence type="ECO:0000259" key="14">
    <source>
        <dbReference type="PROSITE" id="PS50805"/>
    </source>
</evidence>
<dbReference type="FunFam" id="3.30.160.60:FF:002343">
    <property type="entry name" value="Zinc finger protein 33A"/>
    <property type="match status" value="2"/>
</dbReference>
<dbReference type="SUPFAM" id="SSF57667">
    <property type="entry name" value="beta-beta-alpha zinc fingers"/>
    <property type="match status" value="4"/>
</dbReference>
<dbReference type="Ensembl" id="ENSCHIT00000028532.1">
    <property type="protein sequence ID" value="ENSCHIP00000020696.1"/>
    <property type="gene ID" value="ENSCHIG00000019265.1"/>
</dbReference>
<dbReference type="GO" id="GO:0002682">
    <property type="term" value="P:regulation of immune system process"/>
    <property type="evidence" value="ECO:0007669"/>
    <property type="project" value="TreeGrafter"/>
</dbReference>
<proteinExistence type="inferred from homology"/>
<comment type="similarity">
    <text evidence="2">Belongs to the krueppel C2H2-type zinc-finger protein family.</text>
</comment>
<dbReference type="Pfam" id="PF00096">
    <property type="entry name" value="zf-C2H2"/>
    <property type="match status" value="5"/>
</dbReference>
<evidence type="ECO:0000313" key="16">
    <source>
        <dbReference type="Proteomes" id="UP000291000"/>
    </source>
</evidence>